<dbReference type="AlphaFoldDB" id="A0A9D2MNL8"/>
<dbReference type="InterPro" id="IPR011013">
    <property type="entry name" value="Gal_mutarotase_sf_dom"/>
</dbReference>
<sequence>MLYHIKNEFLTATINSVGAELWGIQTLGQDPVSCLWDGKQELWPRRAPVCFPWCGKIEDGWFEAEGCHYKAGQQHGFVRDLEHILVEKKAERLRFRLEWDGDEVCWPWPFSFETSHTLEGRTLRTACTAVNLSSRAMPVQLGFHPGLRCPFSPEYGIQDYCIRFEKPEISGGTDTLDLTPALFDHDSICFTNLRSDWLQLEERKTGRYLRVYTQGFPYVLLWSRPGIPGWVCIEPWTGYTGPGHMLSERPGTVLLPPGGSFSRAQKIEIAL</sequence>
<accession>A0A9D2MNL8</accession>
<dbReference type="Gene3D" id="2.70.98.10">
    <property type="match status" value="1"/>
</dbReference>
<reference evidence="1" key="1">
    <citation type="journal article" date="2021" name="PeerJ">
        <title>Extensive microbial diversity within the chicken gut microbiome revealed by metagenomics and culture.</title>
        <authorList>
            <person name="Gilroy R."/>
            <person name="Ravi A."/>
            <person name="Getino M."/>
            <person name="Pursley I."/>
            <person name="Horton D.L."/>
            <person name="Alikhan N.F."/>
            <person name="Baker D."/>
            <person name="Gharbi K."/>
            <person name="Hall N."/>
            <person name="Watson M."/>
            <person name="Adriaenssens E.M."/>
            <person name="Foster-Nyarko E."/>
            <person name="Jarju S."/>
            <person name="Secka A."/>
            <person name="Antonio M."/>
            <person name="Oren A."/>
            <person name="Chaudhuri R.R."/>
            <person name="La Ragione R."/>
            <person name="Hildebrand F."/>
            <person name="Pallen M.J."/>
        </authorList>
    </citation>
    <scope>NUCLEOTIDE SEQUENCE</scope>
    <source>
        <strain evidence="1">CHK192-8294</strain>
    </source>
</reference>
<dbReference type="GO" id="GO:0016853">
    <property type="term" value="F:isomerase activity"/>
    <property type="evidence" value="ECO:0007669"/>
    <property type="project" value="InterPro"/>
</dbReference>
<evidence type="ECO:0000313" key="2">
    <source>
        <dbReference type="Proteomes" id="UP000823921"/>
    </source>
</evidence>
<comment type="caution">
    <text evidence="1">The sequence shown here is derived from an EMBL/GenBank/DDBJ whole genome shotgun (WGS) entry which is preliminary data.</text>
</comment>
<protein>
    <recommendedName>
        <fullName evidence="3">Aldose 1-epimerase family protein</fullName>
    </recommendedName>
</protein>
<dbReference type="InterPro" id="IPR008183">
    <property type="entry name" value="Aldose_1/G6P_1-epimerase"/>
</dbReference>
<dbReference type="SUPFAM" id="SSF74650">
    <property type="entry name" value="Galactose mutarotase-like"/>
    <property type="match status" value="1"/>
</dbReference>
<dbReference type="EMBL" id="DWXO01000082">
    <property type="protein sequence ID" value="HJB81055.1"/>
    <property type="molecule type" value="Genomic_DNA"/>
</dbReference>
<evidence type="ECO:0000313" key="1">
    <source>
        <dbReference type="EMBL" id="HJB81055.1"/>
    </source>
</evidence>
<dbReference type="Pfam" id="PF01263">
    <property type="entry name" value="Aldose_epim"/>
    <property type="match status" value="1"/>
</dbReference>
<evidence type="ECO:0008006" key="3">
    <source>
        <dbReference type="Google" id="ProtNLM"/>
    </source>
</evidence>
<dbReference type="GO" id="GO:0030246">
    <property type="term" value="F:carbohydrate binding"/>
    <property type="evidence" value="ECO:0007669"/>
    <property type="project" value="InterPro"/>
</dbReference>
<name>A0A9D2MNL8_9FIRM</name>
<dbReference type="GO" id="GO:0005975">
    <property type="term" value="P:carbohydrate metabolic process"/>
    <property type="evidence" value="ECO:0007669"/>
    <property type="project" value="InterPro"/>
</dbReference>
<dbReference type="Proteomes" id="UP000823921">
    <property type="component" value="Unassembled WGS sequence"/>
</dbReference>
<dbReference type="InterPro" id="IPR014718">
    <property type="entry name" value="GH-type_carb-bd"/>
</dbReference>
<reference evidence="1" key="2">
    <citation type="submission" date="2021-04" db="EMBL/GenBank/DDBJ databases">
        <authorList>
            <person name="Gilroy R."/>
        </authorList>
    </citation>
    <scope>NUCLEOTIDE SEQUENCE</scope>
    <source>
        <strain evidence="1">CHK192-8294</strain>
    </source>
</reference>
<gene>
    <name evidence="1" type="ORF">H9712_08715</name>
</gene>
<organism evidence="1 2">
    <name type="scientific">Candidatus Flavonifractor intestinigallinarum</name>
    <dbReference type="NCBI Taxonomy" id="2838586"/>
    <lineage>
        <taxon>Bacteria</taxon>
        <taxon>Bacillati</taxon>
        <taxon>Bacillota</taxon>
        <taxon>Clostridia</taxon>
        <taxon>Eubacteriales</taxon>
        <taxon>Oscillospiraceae</taxon>
        <taxon>Flavonifractor</taxon>
    </lineage>
</organism>
<proteinExistence type="predicted"/>